<dbReference type="Proteomes" id="UP000826725">
    <property type="component" value="Chromosome"/>
</dbReference>
<feature type="domain" description="TolB N-terminal" evidence="2">
    <location>
        <begin position="51"/>
        <end position="147"/>
    </location>
</feature>
<name>A0A8D5JD81_9BACT</name>
<dbReference type="InterPro" id="IPR007195">
    <property type="entry name" value="TolB_N"/>
</dbReference>
<evidence type="ECO:0000313" key="4">
    <source>
        <dbReference type="Proteomes" id="UP000826725"/>
    </source>
</evidence>
<dbReference type="InterPro" id="IPR014167">
    <property type="entry name" value="Tol-Pal_TolB"/>
</dbReference>
<proteinExistence type="inferred from homology"/>
<dbReference type="Pfam" id="PF04052">
    <property type="entry name" value="TolB_N"/>
    <property type="match status" value="1"/>
</dbReference>
<dbReference type="GO" id="GO:0017038">
    <property type="term" value="P:protein import"/>
    <property type="evidence" value="ECO:0007669"/>
    <property type="project" value="InterPro"/>
</dbReference>
<dbReference type="HAMAP" id="MF_00671">
    <property type="entry name" value="TolB"/>
    <property type="match status" value="1"/>
</dbReference>
<accession>A0A8D5JD81</accession>
<organism evidence="3 4">
    <name type="scientific">Desulfomarina profundi</name>
    <dbReference type="NCBI Taxonomy" id="2772557"/>
    <lineage>
        <taxon>Bacteria</taxon>
        <taxon>Pseudomonadati</taxon>
        <taxon>Thermodesulfobacteriota</taxon>
        <taxon>Desulfobulbia</taxon>
        <taxon>Desulfobulbales</taxon>
        <taxon>Desulfobulbaceae</taxon>
        <taxon>Desulfomarina</taxon>
    </lineage>
</organism>
<evidence type="ECO:0000313" key="3">
    <source>
        <dbReference type="EMBL" id="BCL60723.1"/>
    </source>
</evidence>
<dbReference type="Pfam" id="PF07676">
    <property type="entry name" value="PD40"/>
    <property type="match status" value="5"/>
</dbReference>
<dbReference type="PANTHER" id="PTHR36842">
    <property type="entry name" value="PROTEIN TOLB HOMOLOG"/>
    <property type="match status" value="1"/>
</dbReference>
<dbReference type="EMBL" id="AP024086">
    <property type="protein sequence ID" value="BCL60723.1"/>
    <property type="molecule type" value="Genomic_DNA"/>
</dbReference>
<evidence type="ECO:0000259" key="2">
    <source>
        <dbReference type="Pfam" id="PF04052"/>
    </source>
</evidence>
<protein>
    <submittedName>
        <fullName evidence="3">Protein TolB</fullName>
    </submittedName>
</protein>
<comment type="subcellular location">
    <subcellularLocation>
        <location evidence="1">Periplasm</location>
    </subcellularLocation>
</comment>
<dbReference type="InterPro" id="IPR011659">
    <property type="entry name" value="WD40"/>
</dbReference>
<reference evidence="3" key="1">
    <citation type="submission" date="2020-09" db="EMBL/GenBank/DDBJ databases">
        <title>Desulfogranum mesoprofundum gen. nov., sp. nov., a novel mesophilic, sulfate-reducing chemolithoautotroph isolated from a deep-sea hydrothermal vent chimney in the Suiyo Seamount.</title>
        <authorList>
            <person name="Hashimoto Y."/>
            <person name="Nakagawa S."/>
        </authorList>
    </citation>
    <scope>NUCLEOTIDE SEQUENCE</scope>
    <source>
        <strain evidence="3">KT2</strain>
    </source>
</reference>
<dbReference type="GO" id="GO:0042597">
    <property type="term" value="C:periplasmic space"/>
    <property type="evidence" value="ECO:0007669"/>
    <property type="project" value="UniProtKB-SubCell"/>
</dbReference>
<dbReference type="PANTHER" id="PTHR36842:SF1">
    <property type="entry name" value="PROTEIN TOLB"/>
    <property type="match status" value="1"/>
</dbReference>
<sequence>MFSSIAQFRLLSGFKKQLTDNAMNIIRTTAGLFILITLFFTGNASGAGRVYLDITAPETRKINIAVPWFTNKNLDGHRQRLGRDMADTLAKSLKFHGIISILPISQYGGSLKADWKRHGVDYVVFGSYSITPKNIKLELRLFDVAGNEVIMGKSFSGPMGQKDKMLFKFCDHVIKTLTGINGIANTKIAFVSRVKKTKEVYLTDILGKKLRQITRHRNLTVSPRFKPDGIYLTYTSYHTGNQNLYITDLRQSKTTRVLSRRKGLNLAPAWSPDGDRMVLTLSKSGTPDLYLLDSRGNILEQLTSKSGINVSPTWSPDGRYIVFVSDRSGKPQLYLLDMRSRKIRRLTFEGTENAEPNWSPTENKIVYSSLRNGVYQLFTMNPLKDETPTQLTVDLSHHESPVWSPDGNQIAFAKRDGKRHQIYVIMKDGSFQRRMFSFPGSQTYPQWSR</sequence>
<dbReference type="AlphaFoldDB" id="A0A8D5JD81"/>
<gene>
    <name evidence="3" type="primary">tolB</name>
    <name evidence="3" type="ORF">DGMP_14160</name>
</gene>
<keyword evidence="4" id="KW-1185">Reference proteome</keyword>
<evidence type="ECO:0000256" key="1">
    <source>
        <dbReference type="ARBA" id="ARBA00004418"/>
    </source>
</evidence>
<dbReference type="KEGG" id="dbk:DGMP_14160"/>